<feature type="region of interest" description="Disordered" evidence="1">
    <location>
        <begin position="1"/>
        <end position="128"/>
    </location>
</feature>
<feature type="compositionally biased region" description="Basic and acidic residues" evidence="1">
    <location>
        <begin position="100"/>
        <end position="114"/>
    </location>
</feature>
<organism evidence="2 3">
    <name type="scientific">Polyplax serrata</name>
    <name type="common">Common mouse louse</name>
    <dbReference type="NCBI Taxonomy" id="468196"/>
    <lineage>
        <taxon>Eukaryota</taxon>
        <taxon>Metazoa</taxon>
        <taxon>Ecdysozoa</taxon>
        <taxon>Arthropoda</taxon>
        <taxon>Hexapoda</taxon>
        <taxon>Insecta</taxon>
        <taxon>Pterygota</taxon>
        <taxon>Neoptera</taxon>
        <taxon>Paraneoptera</taxon>
        <taxon>Psocodea</taxon>
        <taxon>Troctomorpha</taxon>
        <taxon>Phthiraptera</taxon>
        <taxon>Anoplura</taxon>
        <taxon>Polyplacidae</taxon>
        <taxon>Polyplax</taxon>
    </lineage>
</organism>
<feature type="compositionally biased region" description="Low complexity" evidence="1">
    <location>
        <begin position="23"/>
        <end position="32"/>
    </location>
</feature>
<evidence type="ECO:0000313" key="2">
    <source>
        <dbReference type="EMBL" id="KAK6630632.1"/>
    </source>
</evidence>
<name>A0AAN8PQT8_POLSC</name>
<feature type="compositionally biased region" description="Basic residues" evidence="1">
    <location>
        <begin position="10"/>
        <end position="20"/>
    </location>
</feature>
<sequence length="223" mass="25289">MGTVTMPSPSHHHHHQHQHHPSSESSQLYPSSFIGSTNFPDTFQDFFAKLSEPGEDNDESGINLLEDKQLLPPKSLPEDGYRRKLPERHWSTNRKSLRRRANEMQRRGSARNEGKMSQQISLPTQGTTGNIVVSPMVARRRSSSIGVTRVTPDLNRFLQTEQQRTRSQVKHKSTSPEPNSTSRPVSPRPPRHSPLPLETSYSRNRTASMPVVTTRSRVLHHPS</sequence>
<evidence type="ECO:0000256" key="1">
    <source>
        <dbReference type="SAM" id="MobiDB-lite"/>
    </source>
</evidence>
<feature type="compositionally biased region" description="Basic and acidic residues" evidence="1">
    <location>
        <begin position="76"/>
        <end position="90"/>
    </location>
</feature>
<feature type="compositionally biased region" description="Polar residues" evidence="1">
    <location>
        <begin position="115"/>
        <end position="128"/>
    </location>
</feature>
<dbReference type="EMBL" id="JAWJWE010000010">
    <property type="protein sequence ID" value="KAK6630632.1"/>
    <property type="molecule type" value="Genomic_DNA"/>
</dbReference>
<dbReference type="AlphaFoldDB" id="A0AAN8PQT8"/>
<protein>
    <submittedName>
        <fullName evidence="2">Uncharacterized protein</fullName>
    </submittedName>
</protein>
<feature type="compositionally biased region" description="Polar residues" evidence="1">
    <location>
        <begin position="157"/>
        <end position="166"/>
    </location>
</feature>
<dbReference type="Proteomes" id="UP001372834">
    <property type="component" value="Unassembled WGS sequence"/>
</dbReference>
<feature type="region of interest" description="Disordered" evidence="1">
    <location>
        <begin position="140"/>
        <end position="223"/>
    </location>
</feature>
<accession>A0AAN8PQT8</accession>
<comment type="caution">
    <text evidence="2">The sequence shown here is derived from an EMBL/GenBank/DDBJ whole genome shotgun (WGS) entry which is preliminary data.</text>
</comment>
<reference evidence="2 3" key="1">
    <citation type="submission" date="2023-10" db="EMBL/GenBank/DDBJ databases">
        <title>Genomes of two closely related lineages of the louse Polyplax serrata with different host specificities.</title>
        <authorList>
            <person name="Martinu J."/>
            <person name="Tarabai H."/>
            <person name="Stefka J."/>
            <person name="Hypsa V."/>
        </authorList>
    </citation>
    <scope>NUCLEOTIDE SEQUENCE [LARGE SCALE GENOMIC DNA]</scope>
    <source>
        <strain evidence="2">HR10_N</strain>
    </source>
</reference>
<proteinExistence type="predicted"/>
<evidence type="ECO:0000313" key="3">
    <source>
        <dbReference type="Proteomes" id="UP001372834"/>
    </source>
</evidence>
<gene>
    <name evidence="2" type="ORF">RUM43_014617</name>
</gene>
<feature type="compositionally biased region" description="Polar residues" evidence="1">
    <location>
        <begin position="199"/>
        <end position="216"/>
    </location>
</feature>